<name>K1XJW4_9BACT</name>
<sequence>MKVAFVHCRISPGWALSVLEDLIDEQKDMTQATVFTLFSDRRQLKTQHHTLKIITALP</sequence>
<evidence type="ECO:0000313" key="1">
    <source>
        <dbReference type="EMBL" id="EKD25526.1"/>
    </source>
</evidence>
<proteinExistence type="predicted"/>
<gene>
    <name evidence="1" type="ORF">ACD_80C00034G0001</name>
</gene>
<feature type="non-terminal residue" evidence="1">
    <location>
        <position position="58"/>
    </location>
</feature>
<protein>
    <submittedName>
        <fullName evidence="1">Uncharacterized protein</fullName>
    </submittedName>
</protein>
<dbReference type="EMBL" id="AMFJ01036041">
    <property type="protein sequence ID" value="EKD25526.1"/>
    <property type="molecule type" value="Genomic_DNA"/>
</dbReference>
<dbReference type="AlphaFoldDB" id="K1XJW4"/>
<accession>K1XJW4</accession>
<reference evidence="1" key="1">
    <citation type="journal article" date="2012" name="Science">
        <title>Fermentation, hydrogen, and sulfur metabolism in multiple uncultivated bacterial phyla.</title>
        <authorList>
            <person name="Wrighton K.C."/>
            <person name="Thomas B.C."/>
            <person name="Sharon I."/>
            <person name="Miller C.S."/>
            <person name="Castelle C.J."/>
            <person name="VerBerkmoes N.C."/>
            <person name="Wilkins M.J."/>
            <person name="Hettich R.L."/>
            <person name="Lipton M.S."/>
            <person name="Williams K.H."/>
            <person name="Long P.E."/>
            <person name="Banfield J.F."/>
        </authorList>
    </citation>
    <scope>NUCLEOTIDE SEQUENCE [LARGE SCALE GENOMIC DNA]</scope>
</reference>
<comment type="caution">
    <text evidence="1">The sequence shown here is derived from an EMBL/GenBank/DDBJ whole genome shotgun (WGS) entry which is preliminary data.</text>
</comment>
<organism evidence="1">
    <name type="scientific">uncultured bacterium</name>
    <name type="common">gcode 4</name>
    <dbReference type="NCBI Taxonomy" id="1234023"/>
    <lineage>
        <taxon>Bacteria</taxon>
        <taxon>environmental samples</taxon>
    </lineage>
</organism>